<feature type="domain" description="Transcription regulator HTH AraC N-terminal" evidence="1">
    <location>
        <begin position="38"/>
        <end position="86"/>
    </location>
</feature>
<reference evidence="2 3" key="1">
    <citation type="submission" date="2016-11" db="EMBL/GenBank/DDBJ databases">
        <title>Simultaneous identification of Haemophilus influenzae and Haemophilus haemolyticus using TaqMan real-time PCR.</title>
        <authorList>
            <person name="Price E.P."/>
            <person name="Sarovich D.S."/>
            <person name="Harris T.M."/>
            <person name="Spargo J.C."/>
            <person name="Nosworthy E."/>
            <person name="Beissbarth J."/>
            <person name="Chang A.B."/>
            <person name="Smith-Vaughan H.C."/>
        </authorList>
    </citation>
    <scope>NUCLEOTIDE SEQUENCE [LARGE SCALE GENOMIC DNA]</scope>
    <source>
        <strain evidence="2 3">60884 B Hi-2</strain>
    </source>
</reference>
<gene>
    <name evidence="2" type="ORF">BSO15_03500</name>
</gene>
<accession>A0AB36INA7</accession>
<protein>
    <recommendedName>
        <fullName evidence="1">Transcription regulator HTH AraC N-terminal domain-containing protein</fullName>
    </recommendedName>
</protein>
<name>A0AB36INA7_HAEPA</name>
<evidence type="ECO:0000313" key="3">
    <source>
        <dbReference type="Proteomes" id="UP000242412"/>
    </source>
</evidence>
<evidence type="ECO:0000313" key="2">
    <source>
        <dbReference type="EMBL" id="OLV27616.1"/>
    </source>
</evidence>
<evidence type="ECO:0000259" key="1">
    <source>
        <dbReference type="Pfam" id="PF06719"/>
    </source>
</evidence>
<proteinExistence type="predicted"/>
<dbReference type="EMBL" id="MPJJ01000006">
    <property type="protein sequence ID" value="OLV27616.1"/>
    <property type="molecule type" value="Genomic_DNA"/>
</dbReference>
<dbReference type="InterPro" id="IPR009594">
    <property type="entry name" value="Tscrpt_reg_HTH_AraC_N"/>
</dbReference>
<dbReference type="Pfam" id="PF06719">
    <property type="entry name" value="AraC_N"/>
    <property type="match status" value="1"/>
</dbReference>
<dbReference type="AlphaFoldDB" id="A0AB36INA7"/>
<organism evidence="2 3">
    <name type="scientific">Haemophilus parainfluenzae</name>
    <dbReference type="NCBI Taxonomy" id="729"/>
    <lineage>
        <taxon>Bacteria</taxon>
        <taxon>Pseudomonadati</taxon>
        <taxon>Pseudomonadota</taxon>
        <taxon>Gammaproteobacteria</taxon>
        <taxon>Pasteurellales</taxon>
        <taxon>Pasteurellaceae</taxon>
        <taxon>Haemophilus</taxon>
    </lineage>
</organism>
<comment type="caution">
    <text evidence="2">The sequence shown here is derived from an EMBL/GenBank/DDBJ whole genome shotgun (WGS) entry which is preliminary data.</text>
</comment>
<sequence length="98" mass="11431">MLYDLSKLLAYSYKIMFSNETIERLLKVIPHNELYSSPIKGLFLRHSDQPFCYEGIIQEPSICIVLSGEREVQLGEQCYRFDNQHSGRAAVARRRFCV</sequence>
<dbReference type="Proteomes" id="UP000242412">
    <property type="component" value="Unassembled WGS sequence"/>
</dbReference>